<dbReference type="InterPro" id="IPR036412">
    <property type="entry name" value="HAD-like_sf"/>
</dbReference>
<dbReference type="PANTHER" id="PTHR18901">
    <property type="entry name" value="2-DEOXYGLUCOSE-6-PHOSPHATE PHOSPHATASE 2"/>
    <property type="match status" value="1"/>
</dbReference>
<dbReference type="Pfam" id="PF00702">
    <property type="entry name" value="Hydrolase"/>
    <property type="match status" value="1"/>
</dbReference>
<evidence type="ECO:0000313" key="2">
    <source>
        <dbReference type="EMBL" id="GAA3867933.1"/>
    </source>
</evidence>
<sequence>MNQIRAISPLPAAVLWDMDGTLIDTEPYWMQAETDLVTSFGGTWTHDDCMLLVGSGLPNAAAILQSRGVEMEIDDIVSWLTDRVQQKIEEHGLPWRPGARELLSSFAAAGVPMALVTMSIERMARQVADLIGADTFTVIIAGDMVIESKPHPEAYLRAATLLGVDPARCVAVEDSPTGLRAAIAAGTIAIHVPHEVDVPESDAHTRWATLAERTLTDISELCSIRFDLLDDANSAAAPSSSDFEHTNSRATAHNHEDATA</sequence>
<dbReference type="NCBIfam" id="TIGR01509">
    <property type="entry name" value="HAD-SF-IA-v3"/>
    <property type="match status" value="1"/>
</dbReference>
<dbReference type="InterPro" id="IPR006439">
    <property type="entry name" value="HAD-SF_hydro_IA"/>
</dbReference>
<dbReference type="Gene3D" id="3.40.50.1000">
    <property type="entry name" value="HAD superfamily/HAD-like"/>
    <property type="match status" value="1"/>
</dbReference>
<dbReference type="InterPro" id="IPR023214">
    <property type="entry name" value="HAD_sf"/>
</dbReference>
<dbReference type="InterPro" id="IPR023198">
    <property type="entry name" value="PGP-like_dom2"/>
</dbReference>
<dbReference type="CDD" id="cd07505">
    <property type="entry name" value="HAD_BPGM-like"/>
    <property type="match status" value="1"/>
</dbReference>
<dbReference type="SUPFAM" id="SSF56784">
    <property type="entry name" value="HAD-like"/>
    <property type="match status" value="1"/>
</dbReference>
<evidence type="ECO:0008006" key="4">
    <source>
        <dbReference type="Google" id="ProtNLM"/>
    </source>
</evidence>
<protein>
    <recommendedName>
        <fullName evidence="4">HAD family phosphatase</fullName>
    </recommendedName>
</protein>
<feature type="compositionally biased region" description="Basic and acidic residues" evidence="1">
    <location>
        <begin position="242"/>
        <end position="260"/>
    </location>
</feature>
<dbReference type="PANTHER" id="PTHR18901:SF38">
    <property type="entry name" value="PSEUDOURIDINE-5'-PHOSPHATASE"/>
    <property type="match status" value="1"/>
</dbReference>
<comment type="caution">
    <text evidence="2">The sequence shown here is derived from an EMBL/GenBank/DDBJ whole genome shotgun (WGS) entry which is preliminary data.</text>
</comment>
<dbReference type="Proteomes" id="UP001501803">
    <property type="component" value="Unassembled WGS sequence"/>
</dbReference>
<evidence type="ECO:0000313" key="3">
    <source>
        <dbReference type="Proteomes" id="UP001501803"/>
    </source>
</evidence>
<gene>
    <name evidence="2" type="ORF">GCM10022381_09230</name>
</gene>
<dbReference type="SFLD" id="SFLDG01129">
    <property type="entry name" value="C1.5:_HAD__Beta-PGM__Phosphata"/>
    <property type="match status" value="1"/>
</dbReference>
<organism evidence="2 3">
    <name type="scientific">Leifsonia kafniensis</name>
    <dbReference type="NCBI Taxonomy" id="475957"/>
    <lineage>
        <taxon>Bacteria</taxon>
        <taxon>Bacillati</taxon>
        <taxon>Actinomycetota</taxon>
        <taxon>Actinomycetes</taxon>
        <taxon>Micrococcales</taxon>
        <taxon>Microbacteriaceae</taxon>
        <taxon>Leifsonia</taxon>
    </lineage>
</organism>
<reference evidence="3" key="1">
    <citation type="journal article" date="2019" name="Int. J. Syst. Evol. Microbiol.">
        <title>The Global Catalogue of Microorganisms (GCM) 10K type strain sequencing project: providing services to taxonomists for standard genome sequencing and annotation.</title>
        <authorList>
            <consortium name="The Broad Institute Genomics Platform"/>
            <consortium name="The Broad Institute Genome Sequencing Center for Infectious Disease"/>
            <person name="Wu L."/>
            <person name="Ma J."/>
        </authorList>
    </citation>
    <scope>NUCLEOTIDE SEQUENCE [LARGE SCALE GENOMIC DNA]</scope>
    <source>
        <strain evidence="3">JCM 17021</strain>
    </source>
</reference>
<proteinExistence type="predicted"/>
<name>A0ABP7K734_9MICO</name>
<accession>A0ABP7K734</accession>
<dbReference type="RefSeq" id="WP_345062729.1">
    <property type="nucleotide sequence ID" value="NZ_BAABCN010000002.1"/>
</dbReference>
<keyword evidence="3" id="KW-1185">Reference proteome</keyword>
<feature type="region of interest" description="Disordered" evidence="1">
    <location>
        <begin position="237"/>
        <end position="260"/>
    </location>
</feature>
<dbReference type="SFLD" id="SFLDS00003">
    <property type="entry name" value="Haloacid_Dehalogenase"/>
    <property type="match status" value="1"/>
</dbReference>
<evidence type="ECO:0000256" key="1">
    <source>
        <dbReference type="SAM" id="MobiDB-lite"/>
    </source>
</evidence>
<dbReference type="EMBL" id="BAABCN010000002">
    <property type="protein sequence ID" value="GAA3867933.1"/>
    <property type="molecule type" value="Genomic_DNA"/>
</dbReference>
<dbReference type="Gene3D" id="1.10.150.240">
    <property type="entry name" value="Putative phosphatase, domain 2"/>
    <property type="match status" value="1"/>
</dbReference>